<dbReference type="AlphaFoldDB" id="A0A9X2IEI7"/>
<dbReference type="Proteomes" id="UP001139721">
    <property type="component" value="Unassembled WGS sequence"/>
</dbReference>
<dbReference type="EMBL" id="JAJKBJ010000055">
    <property type="protein sequence ID" value="MCL9685883.1"/>
    <property type="molecule type" value="Genomic_DNA"/>
</dbReference>
<accession>A0A9X2IEI7</accession>
<evidence type="ECO:0000313" key="2">
    <source>
        <dbReference type="EMBL" id="MCL9685883.1"/>
    </source>
</evidence>
<feature type="non-terminal residue" evidence="2">
    <location>
        <position position="1"/>
    </location>
</feature>
<evidence type="ECO:0000259" key="1">
    <source>
        <dbReference type="Pfam" id="PF17803"/>
    </source>
</evidence>
<dbReference type="InterPro" id="IPR049826">
    <property type="entry name" value="Ig-like_ice"/>
</dbReference>
<proteinExistence type="predicted"/>
<protein>
    <submittedName>
        <fullName evidence="2">Ig-like domain-containing protein</fullName>
    </submittedName>
</protein>
<feature type="non-terminal residue" evidence="2">
    <location>
        <position position="827"/>
    </location>
</feature>
<sequence>TVTTGNVFSINVQGSDLAADSSVHASITTYDAAGNSGTATTIAPYMVDTTSPVPTLILDSITADDVINQQEANGQVAVTGHAGGDAQVGDTVTLVVNGVQYSGTVTTGNVFSINVQGSDLAADSSVHASITTYDAAGNSGTATTIAPYTVDTTTPVSTLVLDSITADDVINQQEASGQVAITGHAGGDAKVGDTVTLVLNGVQYTGTLVSGNVFSINVQGSDLVADADKTISASITTTDAAGNTSVATATEAYTINAIPVADNITSSGSEDPTSPIAVTLTGSDVDGIVNSFTINSLPLNGTLYTDAGMTHPVAIGDTITAVNNSASLYFQPTANWSGDTTFNYINTDNLNDHSAQATATVSVTAVADIPNLSIDLTLPDTGFTKYTWNNNELDLTLNGDGANPDSLQSIIDNAFNNNAIPPDSITTVTNVELTGTSAVPVGTASLQTGLIYLVANTPYTFSGYGDDSIRIVVGTTVVASGTWGNNEGNFSGTFTPAVTGYYELNIYHNNSAGPGNYDVNLNGQNLSTSNFELYKDVSDITSSGIVLSPLEAGGYYEGFNLNHGNEDTAIALSKISASLTDTDGSETLSIAIKSIPVGAVLSDGTHTFTASSGSTEVNITDWNLNTLTITPPLNFNGTFNLQVIATSTESSNQDSASNSANISVEVYPVNDAAVISGTSAGDVVEAGGVDNTIIGTPTVSGTLTNTDVDNTANTFTPVSTAVLSANGYGTYTMTADGVWTYTLNNNNAAVQALNVGGTLTDSFTVTTIDGTAQVVTVTINGTNDAAVITPASVTLTESNAILTTGGTLAISDVDSPATFVAQNNVAG</sequence>
<dbReference type="NCBIfam" id="TIGR01965">
    <property type="entry name" value="VCBS_repeat"/>
    <property type="match status" value="1"/>
</dbReference>
<name>A0A9X2IEI7_9GAMM</name>
<gene>
    <name evidence="2" type="ORF">LOX96_17440</name>
</gene>
<organism evidence="2 3">
    <name type="scientific">Legionella maioricensis</name>
    <dbReference type="NCBI Taxonomy" id="2896528"/>
    <lineage>
        <taxon>Bacteria</taxon>
        <taxon>Pseudomonadati</taxon>
        <taxon>Pseudomonadota</taxon>
        <taxon>Gammaproteobacteria</taxon>
        <taxon>Legionellales</taxon>
        <taxon>Legionellaceae</taxon>
        <taxon>Legionella</taxon>
    </lineage>
</organism>
<dbReference type="Pfam" id="PF17803">
    <property type="entry name" value="Cadherin_4"/>
    <property type="match status" value="1"/>
</dbReference>
<dbReference type="NCBIfam" id="NF033510">
    <property type="entry name" value="Ca_tandemer"/>
    <property type="match status" value="2"/>
</dbReference>
<dbReference type="InterPro" id="IPR013783">
    <property type="entry name" value="Ig-like_fold"/>
</dbReference>
<evidence type="ECO:0000313" key="3">
    <source>
        <dbReference type="Proteomes" id="UP001139721"/>
    </source>
</evidence>
<dbReference type="NCBIfam" id="NF012196">
    <property type="entry name" value="Ig_like_ice"/>
    <property type="match status" value="2"/>
</dbReference>
<dbReference type="InterPro" id="IPR040853">
    <property type="entry name" value="RapA2_cadherin-like"/>
</dbReference>
<reference evidence="2" key="1">
    <citation type="submission" date="2021-11" db="EMBL/GenBank/DDBJ databases">
        <title>Legionella maioricencis sp. nov., a new species isolated from hot water samples in Mallorca.</title>
        <authorList>
            <person name="Crespi S."/>
            <person name="Drasar V."/>
            <person name="Salva-Serra F."/>
            <person name="Jaen-Luchoro D."/>
            <person name="Pineiro-Iglesias B."/>
            <person name="Aliaga F."/>
            <person name="Fernandez-Juarez V."/>
            <person name="Coll G."/>
            <person name="Moore E.R.B."/>
            <person name="Bennasar-Figueras A."/>
        </authorList>
    </citation>
    <scope>NUCLEOTIDE SEQUENCE</scope>
    <source>
        <strain evidence="2">HCPI-6</strain>
    </source>
</reference>
<comment type="caution">
    <text evidence="2">The sequence shown here is derived from an EMBL/GenBank/DDBJ whole genome shotgun (WGS) entry which is preliminary data.</text>
</comment>
<dbReference type="RefSeq" id="WP_250456463.1">
    <property type="nucleotide sequence ID" value="NZ_JAJKBJ010000055.1"/>
</dbReference>
<dbReference type="Gene3D" id="2.60.40.10">
    <property type="entry name" value="Immunoglobulins"/>
    <property type="match status" value="4"/>
</dbReference>
<dbReference type="InterPro" id="IPR010221">
    <property type="entry name" value="VCBS_dom"/>
</dbReference>
<keyword evidence="3" id="KW-1185">Reference proteome</keyword>
<feature type="domain" description="RapA2 cadherin-like" evidence="1">
    <location>
        <begin position="660"/>
        <end position="741"/>
    </location>
</feature>